<feature type="transmembrane region" description="Helical" evidence="1">
    <location>
        <begin position="208"/>
        <end position="225"/>
    </location>
</feature>
<keyword evidence="1" id="KW-0812">Transmembrane</keyword>
<dbReference type="GO" id="GO:0004579">
    <property type="term" value="F:dolichyl-diphosphooligosaccharide-protein glycotransferase activity"/>
    <property type="evidence" value="ECO:0007669"/>
    <property type="project" value="UniProtKB-EC"/>
</dbReference>
<evidence type="ECO:0000256" key="1">
    <source>
        <dbReference type="SAM" id="Phobius"/>
    </source>
</evidence>
<feature type="domain" description="Oligosaccharyl transferase STT3 N-terminal" evidence="2">
    <location>
        <begin position="85"/>
        <end position="150"/>
    </location>
</feature>
<accession>A0A846QQ82</accession>
<feature type="transmembrane region" description="Helical" evidence="1">
    <location>
        <begin position="237"/>
        <end position="262"/>
    </location>
</feature>
<keyword evidence="4" id="KW-0808">Transferase</keyword>
<evidence type="ECO:0000313" key="4">
    <source>
        <dbReference type="EMBL" id="NJB68662.1"/>
    </source>
</evidence>
<keyword evidence="1" id="KW-1133">Transmembrane helix</keyword>
<organism evidence="4 5">
    <name type="scientific">Desulfobaculum xiamenense</name>
    <dbReference type="NCBI Taxonomy" id="995050"/>
    <lineage>
        <taxon>Bacteria</taxon>
        <taxon>Pseudomonadati</taxon>
        <taxon>Thermodesulfobacteriota</taxon>
        <taxon>Desulfovibrionia</taxon>
        <taxon>Desulfovibrionales</taxon>
        <taxon>Desulfovibrionaceae</taxon>
        <taxon>Desulfobaculum</taxon>
    </lineage>
</organism>
<comment type="caution">
    <text evidence="4">The sequence shown here is derived from an EMBL/GenBank/DDBJ whole genome shotgun (WGS) entry which is preliminary data.</text>
</comment>
<dbReference type="AlphaFoldDB" id="A0A846QQ82"/>
<dbReference type="UniPathway" id="UPA00378"/>
<keyword evidence="5" id="KW-1185">Reference proteome</keyword>
<dbReference type="Pfam" id="PF21436">
    <property type="entry name" value="STT3-PglB_core"/>
    <property type="match status" value="1"/>
</dbReference>
<feature type="transmembrane region" description="Helical" evidence="1">
    <location>
        <begin position="274"/>
        <end position="294"/>
    </location>
</feature>
<gene>
    <name evidence="4" type="ORF">GGQ74_002335</name>
</gene>
<feature type="transmembrane region" description="Helical" evidence="1">
    <location>
        <begin position="114"/>
        <end position="130"/>
    </location>
</feature>
<dbReference type="EC" id="2.4.99.18" evidence="4"/>
<evidence type="ECO:0000313" key="5">
    <source>
        <dbReference type="Proteomes" id="UP000580856"/>
    </source>
</evidence>
<dbReference type="RefSeq" id="WP_167941708.1">
    <property type="nucleotide sequence ID" value="NZ_JAATJA010000002.1"/>
</dbReference>
<feature type="transmembrane region" description="Helical" evidence="1">
    <location>
        <begin position="398"/>
        <end position="419"/>
    </location>
</feature>
<feature type="transmembrane region" description="Helical" evidence="1">
    <location>
        <begin position="142"/>
        <end position="162"/>
    </location>
</feature>
<dbReference type="EMBL" id="JAATJA010000002">
    <property type="protein sequence ID" value="NJB68662.1"/>
    <property type="molecule type" value="Genomic_DNA"/>
</dbReference>
<reference evidence="4 5" key="1">
    <citation type="submission" date="2020-03" db="EMBL/GenBank/DDBJ databases">
        <title>Genomic Encyclopedia of Type Strains, Phase IV (KMG-IV): sequencing the most valuable type-strain genomes for metagenomic binning, comparative biology and taxonomic classification.</title>
        <authorList>
            <person name="Goeker M."/>
        </authorList>
    </citation>
    <scope>NUCLEOTIDE SEQUENCE [LARGE SCALE GENOMIC DNA]</scope>
    <source>
        <strain evidence="4 5">DSM 24233</strain>
    </source>
</reference>
<dbReference type="Proteomes" id="UP000580856">
    <property type="component" value="Unassembled WGS sequence"/>
</dbReference>
<feature type="transmembrane region" description="Helical" evidence="1">
    <location>
        <begin position="88"/>
        <end position="107"/>
    </location>
</feature>
<dbReference type="InterPro" id="IPR048999">
    <property type="entry name" value="STT3-PglB_core"/>
</dbReference>
<dbReference type="InterPro" id="IPR048307">
    <property type="entry name" value="STT3_N"/>
</dbReference>
<evidence type="ECO:0000259" key="2">
    <source>
        <dbReference type="Pfam" id="PF02516"/>
    </source>
</evidence>
<sequence>MRFRGEMVLVALWVCISFCAGFGVRALDAPKWDRPDLFVDGRRVMATHDAYAWLAGARGVGLGTGAPLARVVEVVSGVTGAEPESVGFWAPAVAGGLVSVVAALWALALGAPEAALCAGMLSSLASGYFLRSRLGYYDTDMATLLFPLAHCLLLAVWLSPWLRSPLTILTRRPDSDPDSEPPGPGWPFGIGATAVLLGGQWHHDIPNAYAVSFIISAGLVVLLGYPRYRTRLMLGLCIYGLAALHGMIGLALAAGLSVALLMRPQWELLATRRSALVAGFLLAVLVLAPPVLGLGGSVASKVQLYAKASAVDLWDASQREADGAQNASAPVYPDVVQSIIEAGNVTPSETIERMGVSTWAAVAGLAGFAVLVIVRPSALFLLPLAILSFFAMKFGSRFSMFGGPVVAIGLAVPLALWLAHGGGVRRRVLAGVVTTGIGLAALIPAVSGYADIPVASVLRPQHAQALERLEETPRHSVIWTWWDYGYATMFYGGRWTFADGARHTGRFLYPLARVLATPSPMQAAQIMRYSAIFRGEPWDKWDRMSAEDVRDFVDSLATQEIVPPIPVPRYLVVAWENLALASWITYFGSWDPVAGTGRHALCRMLRGDFSVDFETGILTMDGSSVRLATVDELTGEGRDYHSYGGGRLHLVINEPASQAFVMDDAAYHSMLVQLLITPPGEKGLEGSFRLVHEGFPFVRIYEGL</sequence>
<feature type="transmembrane region" description="Helical" evidence="1">
    <location>
        <begin position="428"/>
        <end position="450"/>
    </location>
</feature>
<feature type="domain" description="STT3/PglB/AglB core" evidence="3">
    <location>
        <begin position="475"/>
        <end position="591"/>
    </location>
</feature>
<proteinExistence type="predicted"/>
<dbReference type="Gene3D" id="3.40.1380.40">
    <property type="match status" value="1"/>
</dbReference>
<dbReference type="GO" id="GO:0016020">
    <property type="term" value="C:membrane"/>
    <property type="evidence" value="ECO:0007669"/>
    <property type="project" value="InterPro"/>
</dbReference>
<keyword evidence="4" id="KW-0328">Glycosyltransferase</keyword>
<feature type="transmembrane region" description="Helical" evidence="1">
    <location>
        <begin position="359"/>
        <end position="392"/>
    </location>
</feature>
<keyword evidence="1" id="KW-0472">Membrane</keyword>
<name>A0A846QQ82_9BACT</name>
<protein>
    <submittedName>
        <fullName evidence="4">Dolichyl-diphosphooligosaccharide--protein glycosyltransferase</fullName>
        <ecNumber evidence="4">2.4.99.18</ecNumber>
    </submittedName>
</protein>
<dbReference type="Pfam" id="PF02516">
    <property type="entry name" value="STT3"/>
    <property type="match status" value="1"/>
</dbReference>
<evidence type="ECO:0000259" key="3">
    <source>
        <dbReference type="Pfam" id="PF21436"/>
    </source>
</evidence>